<dbReference type="Gene3D" id="3.30.1490.100">
    <property type="entry name" value="DNA polymerase, Y-family, little finger domain"/>
    <property type="match status" value="1"/>
</dbReference>
<evidence type="ECO:0000256" key="11">
    <source>
        <dbReference type="ARBA" id="ARBA00023204"/>
    </source>
</evidence>
<dbReference type="InterPro" id="IPR053848">
    <property type="entry name" value="IMS_HHH_1"/>
</dbReference>
<accession>A0A834HTU3</accession>
<keyword evidence="6" id="KW-0548">Nucleotidyltransferase</keyword>
<feature type="region of interest" description="Disordered" evidence="13">
    <location>
        <begin position="427"/>
        <end position="446"/>
    </location>
</feature>
<dbReference type="InterPro" id="IPR043128">
    <property type="entry name" value="Rev_trsase/Diguanyl_cyclase"/>
</dbReference>
<evidence type="ECO:0000256" key="9">
    <source>
        <dbReference type="ARBA" id="ARBA00022842"/>
    </source>
</evidence>
<organism evidence="15 16">
    <name type="scientific">Rhynchophorus ferrugineus</name>
    <name type="common">Red palm weevil</name>
    <name type="synonym">Curculio ferrugineus</name>
    <dbReference type="NCBI Taxonomy" id="354439"/>
    <lineage>
        <taxon>Eukaryota</taxon>
        <taxon>Metazoa</taxon>
        <taxon>Ecdysozoa</taxon>
        <taxon>Arthropoda</taxon>
        <taxon>Hexapoda</taxon>
        <taxon>Insecta</taxon>
        <taxon>Pterygota</taxon>
        <taxon>Neoptera</taxon>
        <taxon>Endopterygota</taxon>
        <taxon>Coleoptera</taxon>
        <taxon>Polyphaga</taxon>
        <taxon>Cucujiformia</taxon>
        <taxon>Curculionidae</taxon>
        <taxon>Dryophthorinae</taxon>
        <taxon>Rhynchophorus</taxon>
    </lineage>
</organism>
<evidence type="ECO:0000256" key="6">
    <source>
        <dbReference type="ARBA" id="ARBA00022695"/>
    </source>
</evidence>
<dbReference type="EMBL" id="JAACXV010014432">
    <property type="protein sequence ID" value="KAF7267378.1"/>
    <property type="molecule type" value="Genomic_DNA"/>
</dbReference>
<dbReference type="Gene3D" id="3.30.70.270">
    <property type="match status" value="2"/>
</dbReference>
<dbReference type="InterPro" id="IPR036775">
    <property type="entry name" value="DNA_pol_Y-fam_lit_finger_sf"/>
</dbReference>
<keyword evidence="11" id="KW-0234">DNA repair</keyword>
<dbReference type="GO" id="GO:0003887">
    <property type="term" value="F:DNA-directed DNA polymerase activity"/>
    <property type="evidence" value="ECO:0007669"/>
    <property type="project" value="InterPro"/>
</dbReference>
<evidence type="ECO:0000256" key="13">
    <source>
        <dbReference type="SAM" id="MobiDB-lite"/>
    </source>
</evidence>
<feature type="region of interest" description="Disordered" evidence="13">
    <location>
        <begin position="556"/>
        <end position="576"/>
    </location>
</feature>
<dbReference type="PANTHER" id="PTHR45990">
    <property type="entry name" value="DNA REPAIR PROTEIN REV1"/>
    <property type="match status" value="1"/>
</dbReference>
<evidence type="ECO:0000256" key="7">
    <source>
        <dbReference type="ARBA" id="ARBA00022723"/>
    </source>
</evidence>
<sequence>MHIDMDCFFVSVGLRNHPELKGKPVAITHARSGFINNVDPARQASREKEFELYQERLPEGIPSRVVDLTDQIDGLASMSEIASCSYEARKHGIKNGMFLGQAVKLCPELKLLPYDFEGYKEVSSILYNTVASYTLDIEAVSCDEMYVDVRQILIDANITVDEWATHIRNEIMTVTNCPCSTGFGANKLQARLATKKAKPSGQYYLRPNDVEVYMSDIPVADLPGVGRATLAKIKNLGIATCGDLQMVSLKNLQAEVGVKLGEKIYNQAFGKDNKSLDFNHERKSVSAEINYGIRFKTKEECYNFLQSLSKEVFSRLSEIKMRARGLTLKLLTRAEGAPVETAKFLGHGVCDAVSKSSTSNILYTTDEMIYKEAKSIYEKLNVSFAELRGVGIQLTKLEKPASIDKGLANFLNKGSIKQNEIDNEAATVTSTSKNSNEKRQLSDVFGPSNYMSNGDYNVKHAEHEKISVIQMPVKTRGRGRSRGRGSRNGTTLSTNSTMTNFLKKSKKSFSLETSKNQSCSKKMIKINKQIDYSVLNELPEEIQKEILEEYGISVKQTSPNNFQDIPNKVEEQEGNI</sequence>
<keyword evidence="10" id="KW-0238">DNA-binding</keyword>
<evidence type="ECO:0000256" key="1">
    <source>
        <dbReference type="ARBA" id="ARBA00004123"/>
    </source>
</evidence>
<dbReference type="SUPFAM" id="SSF56672">
    <property type="entry name" value="DNA/RNA polymerases"/>
    <property type="match status" value="1"/>
</dbReference>
<dbReference type="Pfam" id="PF00817">
    <property type="entry name" value="IMS"/>
    <property type="match status" value="1"/>
</dbReference>
<dbReference type="AlphaFoldDB" id="A0A834HTU3"/>
<dbReference type="InterPro" id="IPR043502">
    <property type="entry name" value="DNA/RNA_pol_sf"/>
</dbReference>
<dbReference type="GO" id="GO:0006281">
    <property type="term" value="P:DNA repair"/>
    <property type="evidence" value="ECO:0007669"/>
    <property type="project" value="UniProtKB-KW"/>
</dbReference>
<protein>
    <recommendedName>
        <fullName evidence="3">DNA repair protein REV1</fullName>
    </recommendedName>
</protein>
<feature type="compositionally biased region" description="Basic residues" evidence="13">
    <location>
        <begin position="476"/>
        <end position="485"/>
    </location>
</feature>
<evidence type="ECO:0000313" key="15">
    <source>
        <dbReference type="EMBL" id="KAF7267378.1"/>
    </source>
</evidence>
<evidence type="ECO:0000256" key="2">
    <source>
        <dbReference type="ARBA" id="ARBA00010945"/>
    </source>
</evidence>
<dbReference type="Pfam" id="PF11799">
    <property type="entry name" value="IMS_C"/>
    <property type="match status" value="1"/>
</dbReference>
<dbReference type="GO" id="GO:0046872">
    <property type="term" value="F:metal ion binding"/>
    <property type="evidence" value="ECO:0007669"/>
    <property type="project" value="UniProtKB-KW"/>
</dbReference>
<evidence type="ECO:0000259" key="14">
    <source>
        <dbReference type="PROSITE" id="PS50173"/>
    </source>
</evidence>
<keyword evidence="5" id="KW-0808">Transferase</keyword>
<dbReference type="Gene3D" id="1.10.150.20">
    <property type="entry name" value="5' to 3' exonuclease, C-terminal subdomain"/>
    <property type="match status" value="1"/>
</dbReference>
<feature type="compositionally biased region" description="Basic and acidic residues" evidence="13">
    <location>
        <begin position="567"/>
        <end position="576"/>
    </location>
</feature>
<evidence type="ECO:0000256" key="4">
    <source>
        <dbReference type="ARBA" id="ARBA00022634"/>
    </source>
</evidence>
<reference evidence="15" key="1">
    <citation type="submission" date="2020-08" db="EMBL/GenBank/DDBJ databases">
        <title>Genome sequencing and assembly of the red palm weevil Rhynchophorus ferrugineus.</title>
        <authorList>
            <person name="Dias G.B."/>
            <person name="Bergman C.M."/>
            <person name="Manee M."/>
        </authorList>
    </citation>
    <scope>NUCLEOTIDE SEQUENCE</scope>
    <source>
        <strain evidence="15">AA-2017</strain>
        <tissue evidence="15">Whole larva</tissue>
    </source>
</reference>
<dbReference type="GO" id="GO:0003684">
    <property type="term" value="F:damaged DNA binding"/>
    <property type="evidence" value="ECO:0007669"/>
    <property type="project" value="InterPro"/>
</dbReference>
<dbReference type="Gene3D" id="6.10.250.1630">
    <property type="match status" value="1"/>
</dbReference>
<keyword evidence="16" id="KW-1185">Reference proteome</keyword>
<comment type="subcellular location">
    <subcellularLocation>
        <location evidence="1">Nucleus</location>
    </subcellularLocation>
</comment>
<dbReference type="Gene3D" id="3.40.1170.60">
    <property type="match status" value="1"/>
</dbReference>
<dbReference type="GO" id="GO:0005634">
    <property type="term" value="C:nucleus"/>
    <property type="evidence" value="ECO:0007669"/>
    <property type="project" value="UniProtKB-SubCell"/>
</dbReference>
<feature type="region of interest" description="Disordered" evidence="13">
    <location>
        <begin position="476"/>
        <end position="495"/>
    </location>
</feature>
<dbReference type="PANTHER" id="PTHR45990:SF1">
    <property type="entry name" value="DNA REPAIR PROTEIN REV1"/>
    <property type="match status" value="1"/>
</dbReference>
<dbReference type="FunFam" id="3.30.1490.100:FF:000001">
    <property type="entry name" value="DNA repair protein REV1"/>
    <property type="match status" value="1"/>
</dbReference>
<dbReference type="PROSITE" id="PS50173">
    <property type="entry name" value="UMUC"/>
    <property type="match status" value="1"/>
</dbReference>
<evidence type="ECO:0000256" key="5">
    <source>
        <dbReference type="ARBA" id="ARBA00022679"/>
    </source>
</evidence>
<keyword evidence="9" id="KW-0460">Magnesium</keyword>
<proteinExistence type="inferred from homology"/>
<feature type="domain" description="UmuC" evidence="14">
    <location>
        <begin position="1"/>
        <end position="226"/>
    </location>
</feature>
<evidence type="ECO:0000256" key="3">
    <source>
        <dbReference type="ARBA" id="ARBA00020399"/>
    </source>
</evidence>
<dbReference type="InterPro" id="IPR017961">
    <property type="entry name" value="DNA_pol_Y-fam_little_finger"/>
</dbReference>
<keyword evidence="12" id="KW-0539">Nucleus</keyword>
<keyword evidence="4" id="KW-0237">DNA synthesis</keyword>
<name>A0A834HTU3_RHYFE</name>
<comment type="similarity">
    <text evidence="2">Belongs to the DNA polymerase type-Y family.</text>
</comment>
<evidence type="ECO:0000313" key="16">
    <source>
        <dbReference type="Proteomes" id="UP000625711"/>
    </source>
</evidence>
<dbReference type="InterPro" id="IPR001126">
    <property type="entry name" value="UmuC"/>
</dbReference>
<dbReference type="GO" id="GO:0070987">
    <property type="term" value="P:error-free translesion synthesis"/>
    <property type="evidence" value="ECO:0007669"/>
    <property type="project" value="TreeGrafter"/>
</dbReference>
<dbReference type="Proteomes" id="UP000625711">
    <property type="component" value="Unassembled WGS sequence"/>
</dbReference>
<dbReference type="Pfam" id="PF21999">
    <property type="entry name" value="IMS_HHH_1"/>
    <property type="match status" value="1"/>
</dbReference>
<dbReference type="GO" id="GO:0017125">
    <property type="term" value="F:deoxycytidyl transferase activity"/>
    <property type="evidence" value="ECO:0007669"/>
    <property type="project" value="TreeGrafter"/>
</dbReference>
<keyword evidence="8" id="KW-0227">DNA damage</keyword>
<evidence type="ECO:0000256" key="12">
    <source>
        <dbReference type="ARBA" id="ARBA00023242"/>
    </source>
</evidence>
<evidence type="ECO:0000256" key="10">
    <source>
        <dbReference type="ARBA" id="ARBA00023125"/>
    </source>
</evidence>
<dbReference type="GO" id="GO:0042276">
    <property type="term" value="P:error-prone translesion synthesis"/>
    <property type="evidence" value="ECO:0007669"/>
    <property type="project" value="TreeGrafter"/>
</dbReference>
<dbReference type="OrthoDB" id="427711at2759"/>
<gene>
    <name evidence="15" type="ORF">GWI33_019386</name>
</gene>
<keyword evidence="7" id="KW-0479">Metal-binding</keyword>
<evidence type="ECO:0000256" key="8">
    <source>
        <dbReference type="ARBA" id="ARBA00022763"/>
    </source>
</evidence>
<comment type="caution">
    <text evidence="15">The sequence shown here is derived from an EMBL/GenBank/DDBJ whole genome shotgun (WGS) entry which is preliminary data.</text>
</comment>
<dbReference type="SUPFAM" id="SSF100879">
    <property type="entry name" value="Lesion bypass DNA polymerase (Y-family), little finger domain"/>
    <property type="match status" value="1"/>
</dbReference>